<dbReference type="AlphaFoldDB" id="A0A1Z4KKY5"/>
<name>A0A1Z4KKY5_ANAVA</name>
<dbReference type="EMBL" id="AP018216">
    <property type="protein sequence ID" value="BAY69625.1"/>
    <property type="molecule type" value="Genomic_DNA"/>
</dbReference>
<reference evidence="1 2" key="1">
    <citation type="submission" date="2017-06" db="EMBL/GenBank/DDBJ databases">
        <title>Genome sequencing of cyanobaciteial culture collection at National Institute for Environmental Studies (NIES).</title>
        <authorList>
            <person name="Hirose Y."/>
            <person name="Shimura Y."/>
            <person name="Fujisawa T."/>
            <person name="Nakamura Y."/>
            <person name="Kawachi M."/>
        </authorList>
    </citation>
    <scope>NUCLEOTIDE SEQUENCE [LARGE SCALE GENOMIC DNA]</scope>
    <source>
        <strain evidence="1 2">NIES-23</strain>
    </source>
</reference>
<dbReference type="InterPro" id="IPR055643">
    <property type="entry name" value="DUF7219"/>
</dbReference>
<evidence type="ECO:0000313" key="2">
    <source>
        <dbReference type="Proteomes" id="UP000217507"/>
    </source>
</evidence>
<evidence type="ECO:0000313" key="1">
    <source>
        <dbReference type="EMBL" id="BAY69625.1"/>
    </source>
</evidence>
<evidence type="ECO:0008006" key="3">
    <source>
        <dbReference type="Google" id="ProtNLM"/>
    </source>
</evidence>
<proteinExistence type="predicted"/>
<protein>
    <recommendedName>
        <fullName evidence="3">Isopropylmalate/homocitrate/citramalate synthase</fullName>
    </recommendedName>
</protein>
<dbReference type="Proteomes" id="UP000217507">
    <property type="component" value="Chromosome"/>
</dbReference>
<organism evidence="1 2">
    <name type="scientific">Trichormus variabilis NIES-23</name>
    <dbReference type="NCBI Taxonomy" id="1973479"/>
    <lineage>
        <taxon>Bacteria</taxon>
        <taxon>Bacillati</taxon>
        <taxon>Cyanobacteriota</taxon>
        <taxon>Cyanophyceae</taxon>
        <taxon>Nostocales</taxon>
        <taxon>Nostocaceae</taxon>
        <taxon>Trichormus</taxon>
    </lineage>
</organism>
<gene>
    <name evidence="1" type="ORF">NIES23_24200</name>
</gene>
<dbReference type="Pfam" id="PF23856">
    <property type="entry name" value="DUF7219"/>
    <property type="match status" value="1"/>
</dbReference>
<accession>A0A1Z4KKY5</accession>
<sequence length="82" mass="9572">MNTKSDFLSELCDFLYPRNPYNGELKEEYVAFNAHLQDFSQRVTYICSLQTGGKIAPEEAYKQIHQLWKQLKQIKKSLEAAN</sequence>